<name>A0AA40F9U7_9PEZI</name>
<dbReference type="SUPFAM" id="SSF46565">
    <property type="entry name" value="Chaperone J-domain"/>
    <property type="match status" value="1"/>
</dbReference>
<comment type="similarity">
    <text evidence="1">Belongs to the HscB family.</text>
</comment>
<proteinExistence type="inferred from homology"/>
<dbReference type="InterPro" id="IPR009073">
    <property type="entry name" value="HscB_oligo_C"/>
</dbReference>
<evidence type="ECO:0000256" key="1">
    <source>
        <dbReference type="ARBA" id="ARBA00010476"/>
    </source>
</evidence>
<keyword evidence="6" id="KW-1185">Reference proteome</keyword>
<dbReference type="GO" id="GO:0001671">
    <property type="term" value="F:ATPase activator activity"/>
    <property type="evidence" value="ECO:0007669"/>
    <property type="project" value="InterPro"/>
</dbReference>
<dbReference type="GO" id="GO:0005739">
    <property type="term" value="C:mitochondrion"/>
    <property type="evidence" value="ECO:0007669"/>
    <property type="project" value="TreeGrafter"/>
</dbReference>
<dbReference type="InterPro" id="IPR004640">
    <property type="entry name" value="HscB"/>
</dbReference>
<evidence type="ECO:0000313" key="5">
    <source>
        <dbReference type="EMBL" id="KAK0753800.1"/>
    </source>
</evidence>
<feature type="compositionally biased region" description="Polar residues" evidence="3">
    <location>
        <begin position="103"/>
        <end position="123"/>
    </location>
</feature>
<reference evidence="5" key="1">
    <citation type="submission" date="2023-06" db="EMBL/GenBank/DDBJ databases">
        <title>Genome-scale phylogeny and comparative genomics of the fungal order Sordariales.</title>
        <authorList>
            <consortium name="Lawrence Berkeley National Laboratory"/>
            <person name="Hensen N."/>
            <person name="Bonometti L."/>
            <person name="Westerberg I."/>
            <person name="Brannstrom I.O."/>
            <person name="Guillou S."/>
            <person name="Cros-Aarteil S."/>
            <person name="Calhoun S."/>
            <person name="Haridas S."/>
            <person name="Kuo A."/>
            <person name="Mondo S."/>
            <person name="Pangilinan J."/>
            <person name="Riley R."/>
            <person name="LaButti K."/>
            <person name="Andreopoulos B."/>
            <person name="Lipzen A."/>
            <person name="Chen C."/>
            <person name="Yanf M."/>
            <person name="Daum C."/>
            <person name="Ng V."/>
            <person name="Clum A."/>
            <person name="Steindorff A."/>
            <person name="Ohm R."/>
            <person name="Martin F."/>
            <person name="Silar P."/>
            <person name="Natvig D."/>
            <person name="Lalanne C."/>
            <person name="Gautier V."/>
            <person name="Ament-velasquez S.L."/>
            <person name="Kruys A."/>
            <person name="Hutchinson M.I."/>
            <person name="Powell A.J."/>
            <person name="Barry K."/>
            <person name="Miller A.N."/>
            <person name="Grigoriev I.V."/>
            <person name="Debuchy R."/>
            <person name="Gladieux P."/>
            <person name="Thoren M.H."/>
            <person name="Johannesson H."/>
        </authorList>
    </citation>
    <scope>NUCLEOTIDE SEQUENCE</scope>
    <source>
        <strain evidence="5">SMH3187-1</strain>
    </source>
</reference>
<keyword evidence="2" id="KW-0143">Chaperone</keyword>
<dbReference type="GO" id="GO:0051087">
    <property type="term" value="F:protein-folding chaperone binding"/>
    <property type="evidence" value="ECO:0007669"/>
    <property type="project" value="InterPro"/>
</dbReference>
<organism evidence="5 6">
    <name type="scientific">Schizothecium vesticola</name>
    <dbReference type="NCBI Taxonomy" id="314040"/>
    <lineage>
        <taxon>Eukaryota</taxon>
        <taxon>Fungi</taxon>
        <taxon>Dikarya</taxon>
        <taxon>Ascomycota</taxon>
        <taxon>Pezizomycotina</taxon>
        <taxon>Sordariomycetes</taxon>
        <taxon>Sordariomycetidae</taxon>
        <taxon>Sordariales</taxon>
        <taxon>Schizotheciaceae</taxon>
        <taxon>Schizothecium</taxon>
    </lineage>
</organism>
<evidence type="ECO:0000256" key="2">
    <source>
        <dbReference type="ARBA" id="ARBA00023186"/>
    </source>
</evidence>
<gene>
    <name evidence="5" type="ORF">B0T18DRAFT_484440</name>
</gene>
<feature type="domain" description="Co-chaperone HscB C-terminal oligomerisation" evidence="4">
    <location>
        <begin position="249"/>
        <end position="284"/>
    </location>
</feature>
<dbReference type="Gene3D" id="1.10.287.110">
    <property type="entry name" value="DnaJ domain"/>
    <property type="match status" value="1"/>
</dbReference>
<dbReference type="Proteomes" id="UP001172155">
    <property type="component" value="Unassembled WGS sequence"/>
</dbReference>
<comment type="caution">
    <text evidence="5">The sequence shown here is derived from an EMBL/GenBank/DDBJ whole genome shotgun (WGS) entry which is preliminary data.</text>
</comment>
<sequence length="287" mass="31790">MWGSDRGAQFSLDPSDVMFFSFSVPNPNLCRREHPCILSSTATTDNSTRHTTWERAIYPSIQPKSALAIRPNMRRSIPLPSGRAATWVCAVCRSATPTTRRALFSTATSPSNRTTASRQTTALPATRRWLSPSATTTPPKDQQPQQPQQPKPLPYYALFPLTLPHGPPPTGPFEIDIPTLRREFLRLQSRSHPDLHQHHGSTRLDAQAASSEINAAFKTLCSPLLRAEYILRERHGVDLAGDESTGPGEDPEVLMAVLEAREAIDAAREEGELEGVRVENEGRVLQR</sequence>
<dbReference type="Gene3D" id="1.20.1280.20">
    <property type="entry name" value="HscB, C-terminal domain"/>
    <property type="match status" value="1"/>
</dbReference>
<protein>
    <recommendedName>
        <fullName evidence="4">Co-chaperone HscB C-terminal oligomerisation domain-containing protein</fullName>
    </recommendedName>
</protein>
<evidence type="ECO:0000313" key="6">
    <source>
        <dbReference type="Proteomes" id="UP001172155"/>
    </source>
</evidence>
<dbReference type="InterPro" id="IPR036869">
    <property type="entry name" value="J_dom_sf"/>
</dbReference>
<dbReference type="GO" id="GO:0044571">
    <property type="term" value="P:[2Fe-2S] cluster assembly"/>
    <property type="evidence" value="ECO:0007669"/>
    <property type="project" value="InterPro"/>
</dbReference>
<dbReference type="InterPro" id="IPR036386">
    <property type="entry name" value="HscB_C_sf"/>
</dbReference>
<dbReference type="PANTHER" id="PTHR14021">
    <property type="entry name" value="IRON-SULFUR CLUSTER CO-CHAPERONE PROTEIN HSCB"/>
    <property type="match status" value="1"/>
</dbReference>
<dbReference type="PANTHER" id="PTHR14021:SF15">
    <property type="entry name" value="IRON-SULFUR CLUSTER CO-CHAPERONE PROTEIN HSCB"/>
    <property type="match status" value="1"/>
</dbReference>
<dbReference type="GO" id="GO:0051259">
    <property type="term" value="P:protein complex oligomerization"/>
    <property type="evidence" value="ECO:0007669"/>
    <property type="project" value="InterPro"/>
</dbReference>
<evidence type="ECO:0000256" key="3">
    <source>
        <dbReference type="SAM" id="MobiDB-lite"/>
    </source>
</evidence>
<feature type="region of interest" description="Disordered" evidence="3">
    <location>
        <begin position="103"/>
        <end position="154"/>
    </location>
</feature>
<dbReference type="Pfam" id="PF07743">
    <property type="entry name" value="HSCB_C"/>
    <property type="match status" value="1"/>
</dbReference>
<dbReference type="AlphaFoldDB" id="A0AA40F9U7"/>
<evidence type="ECO:0000259" key="4">
    <source>
        <dbReference type="Pfam" id="PF07743"/>
    </source>
</evidence>
<dbReference type="EMBL" id="JAUKUD010000001">
    <property type="protein sequence ID" value="KAK0753800.1"/>
    <property type="molecule type" value="Genomic_DNA"/>
</dbReference>
<dbReference type="NCBIfam" id="TIGR00714">
    <property type="entry name" value="hscB"/>
    <property type="match status" value="1"/>
</dbReference>
<accession>A0AA40F9U7</accession>